<dbReference type="Proteomes" id="UP000232722">
    <property type="component" value="Unassembled WGS sequence"/>
</dbReference>
<organism evidence="1 2">
    <name type="scientific">Rhizophagus irregularis</name>
    <dbReference type="NCBI Taxonomy" id="588596"/>
    <lineage>
        <taxon>Eukaryota</taxon>
        <taxon>Fungi</taxon>
        <taxon>Fungi incertae sedis</taxon>
        <taxon>Mucoromycota</taxon>
        <taxon>Glomeromycotina</taxon>
        <taxon>Glomeromycetes</taxon>
        <taxon>Glomerales</taxon>
        <taxon>Glomeraceae</taxon>
        <taxon>Rhizophagus</taxon>
    </lineage>
</organism>
<dbReference type="VEuPathDB" id="FungiDB:RhiirFUN_005205"/>
<evidence type="ECO:0000313" key="2">
    <source>
        <dbReference type="Proteomes" id="UP000232722"/>
    </source>
</evidence>
<gene>
    <name evidence="1" type="ORF">RhiirA5_397718</name>
</gene>
<proteinExistence type="predicted"/>
<dbReference type="VEuPathDB" id="FungiDB:FUN_006107"/>
<comment type="caution">
    <text evidence="1">The sequence shown here is derived from an EMBL/GenBank/DDBJ whole genome shotgun (WGS) entry which is preliminary data.</text>
</comment>
<name>A0A2N0PW76_9GLOM</name>
<sequence length="63" mass="7480">MKLWKVNVMRKDIKDKNVSTEEDIVQKLGGKEIELQELFEEYFQDELDHKNFKASNIHIIATT</sequence>
<protein>
    <submittedName>
        <fullName evidence="1">Uncharacterized protein</fullName>
    </submittedName>
</protein>
<evidence type="ECO:0000313" key="1">
    <source>
        <dbReference type="EMBL" id="PKC11107.1"/>
    </source>
</evidence>
<reference evidence="1 2" key="2">
    <citation type="submission" date="2017-09" db="EMBL/GenBank/DDBJ databases">
        <title>Extensive intraspecific genome diversity in a model arbuscular mycorrhizal fungus.</title>
        <authorList>
            <person name="Chen E.C."/>
            <person name="Morin E."/>
            <person name="Beaudet D."/>
            <person name="Noel J."/>
            <person name="Ndikumana S."/>
            <person name="Charron P."/>
            <person name="St-Onge C."/>
            <person name="Giorgi J."/>
            <person name="Grigoriev I.V."/>
            <person name="Roux C."/>
            <person name="Martin F.M."/>
            <person name="Corradi N."/>
        </authorList>
    </citation>
    <scope>NUCLEOTIDE SEQUENCE [LARGE SCALE GENOMIC DNA]</scope>
    <source>
        <strain evidence="1 2">A5</strain>
    </source>
</reference>
<dbReference type="AlphaFoldDB" id="A0A2N0PW76"/>
<dbReference type="EMBL" id="LLXJ01000333">
    <property type="protein sequence ID" value="PKC11107.1"/>
    <property type="molecule type" value="Genomic_DNA"/>
</dbReference>
<feature type="non-terminal residue" evidence="1">
    <location>
        <position position="63"/>
    </location>
</feature>
<reference evidence="1 2" key="1">
    <citation type="submission" date="2016-04" db="EMBL/GenBank/DDBJ databases">
        <title>Genome analyses suggest a sexual origin of heterokaryosis in a supposedly ancient asexual fungus.</title>
        <authorList>
            <person name="Ropars J."/>
            <person name="Sedzielewska K."/>
            <person name="Noel J."/>
            <person name="Charron P."/>
            <person name="Farinelli L."/>
            <person name="Marton T."/>
            <person name="Kruger M."/>
            <person name="Pelin A."/>
            <person name="Brachmann A."/>
            <person name="Corradi N."/>
        </authorList>
    </citation>
    <scope>NUCLEOTIDE SEQUENCE [LARGE SCALE GENOMIC DNA]</scope>
    <source>
        <strain evidence="1 2">A5</strain>
    </source>
</reference>
<accession>A0A2N0PW76</accession>
<dbReference type="VEuPathDB" id="FungiDB:RhiirA1_540504"/>